<reference evidence="1 2" key="1">
    <citation type="submission" date="2018-05" db="EMBL/GenBank/DDBJ databases">
        <title>Genomic Encyclopedia of Type Strains, Phase IV (KMG-IV): sequencing the most valuable type-strain genomes for metagenomic binning, comparative biology and taxonomic classification.</title>
        <authorList>
            <person name="Goeker M."/>
        </authorList>
    </citation>
    <scope>NUCLEOTIDE SEQUENCE [LARGE SCALE GENOMIC DNA]</scope>
    <source>
        <strain evidence="1 2">DSM 16791</strain>
    </source>
</reference>
<gene>
    <name evidence="1" type="ORF">DFR52_104283</name>
</gene>
<name>A0A317PHD1_9HYPH</name>
<proteinExistence type="predicted"/>
<organism evidence="1 2">
    <name type="scientific">Hoeflea marina</name>
    <dbReference type="NCBI Taxonomy" id="274592"/>
    <lineage>
        <taxon>Bacteria</taxon>
        <taxon>Pseudomonadati</taxon>
        <taxon>Pseudomonadota</taxon>
        <taxon>Alphaproteobacteria</taxon>
        <taxon>Hyphomicrobiales</taxon>
        <taxon>Rhizobiaceae</taxon>
        <taxon>Hoeflea</taxon>
    </lineage>
</organism>
<evidence type="ECO:0000313" key="2">
    <source>
        <dbReference type="Proteomes" id="UP000246352"/>
    </source>
</evidence>
<dbReference type="EMBL" id="QGTR01000004">
    <property type="protein sequence ID" value="PWV98992.1"/>
    <property type="molecule type" value="Genomic_DNA"/>
</dbReference>
<dbReference type="AlphaFoldDB" id="A0A317PHD1"/>
<dbReference type="Proteomes" id="UP000246352">
    <property type="component" value="Unassembled WGS sequence"/>
</dbReference>
<comment type="caution">
    <text evidence="1">The sequence shown here is derived from an EMBL/GenBank/DDBJ whole genome shotgun (WGS) entry which is preliminary data.</text>
</comment>
<evidence type="ECO:0000313" key="1">
    <source>
        <dbReference type="EMBL" id="PWV98992.1"/>
    </source>
</evidence>
<keyword evidence="2" id="KW-1185">Reference proteome</keyword>
<accession>A0A317PHD1</accession>
<protein>
    <submittedName>
        <fullName evidence="1">Uncharacterized protein</fullName>
    </submittedName>
</protein>
<sequence>MLFIFNGSNGIHIAWNSTGPSTKSRPRGLMAGFSRFIRTSSAG</sequence>